<evidence type="ECO:0000313" key="2">
    <source>
        <dbReference type="EMBL" id="GLS68151.1"/>
    </source>
</evidence>
<reference evidence="3" key="1">
    <citation type="journal article" date="2019" name="Int. J. Syst. Evol. Microbiol.">
        <title>The Global Catalogue of Microorganisms (GCM) 10K type strain sequencing project: providing services to taxonomists for standard genome sequencing and annotation.</title>
        <authorList>
            <consortium name="The Broad Institute Genomics Platform"/>
            <consortium name="The Broad Institute Genome Sequencing Center for Infectious Disease"/>
            <person name="Wu L."/>
            <person name="Ma J."/>
        </authorList>
    </citation>
    <scope>NUCLEOTIDE SEQUENCE [LARGE SCALE GENOMIC DNA]</scope>
    <source>
        <strain evidence="3">NBRC 103632</strain>
    </source>
</reference>
<sequence>MARYTRRTRLPEPEALDGRTLEMAGRLLLGPEWKRPLAKLLGPFHPDGPRETIDPRLPFRWTMEPTPGSSKPFNGRPIPGWVWPVLSELLHQRALDLAADARDAQRLHLEIGGLVRDGKKSGGV</sequence>
<evidence type="ECO:0000313" key="3">
    <source>
        <dbReference type="Proteomes" id="UP001157440"/>
    </source>
</evidence>
<organism evidence="2 3">
    <name type="scientific">Methylobacterium tardum</name>
    <dbReference type="NCBI Taxonomy" id="374432"/>
    <lineage>
        <taxon>Bacteria</taxon>
        <taxon>Pseudomonadati</taxon>
        <taxon>Pseudomonadota</taxon>
        <taxon>Alphaproteobacteria</taxon>
        <taxon>Hyphomicrobiales</taxon>
        <taxon>Methylobacteriaceae</taxon>
        <taxon>Methylobacterium</taxon>
    </lineage>
</organism>
<proteinExistence type="predicted"/>
<comment type="caution">
    <text evidence="2">The sequence shown here is derived from an EMBL/GenBank/DDBJ whole genome shotgun (WGS) entry which is preliminary data.</text>
</comment>
<accession>A0AA37T7J8</accession>
<gene>
    <name evidence="2" type="ORF">GCM10007890_01630</name>
</gene>
<dbReference type="Proteomes" id="UP001157440">
    <property type="component" value="Unassembled WGS sequence"/>
</dbReference>
<protein>
    <submittedName>
        <fullName evidence="2">Uncharacterized protein</fullName>
    </submittedName>
</protein>
<dbReference type="EMBL" id="BSPL01000004">
    <property type="protein sequence ID" value="GLS68151.1"/>
    <property type="molecule type" value="Genomic_DNA"/>
</dbReference>
<feature type="region of interest" description="Disordered" evidence="1">
    <location>
        <begin position="44"/>
        <end position="74"/>
    </location>
</feature>
<dbReference type="RefSeq" id="WP_238199431.1">
    <property type="nucleotide sequence ID" value="NZ_BPQZ01000037.1"/>
</dbReference>
<keyword evidence="3" id="KW-1185">Reference proteome</keyword>
<name>A0AA37T7J8_9HYPH</name>
<evidence type="ECO:0000256" key="1">
    <source>
        <dbReference type="SAM" id="MobiDB-lite"/>
    </source>
</evidence>
<dbReference type="AlphaFoldDB" id="A0AA37T7J8"/>